<dbReference type="Proteomes" id="UP000051952">
    <property type="component" value="Unassembled WGS sequence"/>
</dbReference>
<evidence type="ECO:0000256" key="4">
    <source>
        <dbReference type="ARBA" id="ARBA00022801"/>
    </source>
</evidence>
<feature type="domain" description="Helicase C-terminal" evidence="16">
    <location>
        <begin position="589"/>
        <end position="750"/>
    </location>
</feature>
<dbReference type="AlphaFoldDB" id="A0A0S4JDN6"/>
<keyword evidence="4" id="KW-0378">Hydrolase</keyword>
<keyword evidence="2" id="KW-0396">Initiation factor</keyword>
<sequence>MTENQTNQSSQLERDSRTNYHRDDEEGQPQRRFEGNRGGHRGSDGHRGGVGRGGGGGRGGSRGGYNNNNNRRDDNNADSQQGGWRVESNDGESHAQGQGQQEERRFDRPQGNNNSNTRGGYRDGGRGGRGGFHADPERGGFQSRGGRGGGDFQRRGGNDNQRRDAGDYQPRDQQRRDNGDYQGRDNQRREGGGDYQRRDDYHRDTDDSVQRREENEHHQQSRPRRDERDGEGEHGGEQRYQAPQQRGGRFQGNDGGFRGPSSRVRAPREEMDLKPLRYENRVPEQREHREAPAQHRGGGGGERDEYDVEAPPRSHRTERAFRLRRNNFDLAEVDELFAMRHNQRGISFDNYECIAVEIVPNDIEAVTTFHGLNIHPILAENVARCGYEKPTPVQKYGIPVSMHGKDLMACAQTGSGKTAAFLVPAVNHILVHGTSPAANRVSYPIALIMAPTRELALQIYDESRKLAYKSDIFCDVVYGGTSYPHHFEQDILVACPGRLKDIFDRNQLSFSRTKFLILDEADRMLEMGFEEQIEYLVASVHSDMPPPEQRQTLMFSATFPVPIRNLAQKYLRRQYYLLTVGRVGSTTRNITQKVMWAEDDEKQEKLMELLYQQNQTDLVLIFVETKRSAEDLYALLYDAGIPTGTIHGDRKQNEREEALRRFKDGRTPILVATDVASRGLDIPNVAHVIQYDLPRSMDDYTHRIGRTGRAGNEGIATSFFNGGNGGLTEELYGYLSEHEQHVPEWMESMKEEREMQHFVTSNNKHSSRRGGGGPGGRGRGSSRRDDVPTSWDDEPRAPQRRGGGGRGGQDSAAAPAPKKHTIVRSTAGSGF</sequence>
<evidence type="ECO:0000256" key="13">
    <source>
        <dbReference type="PROSITE-ProRule" id="PRU00552"/>
    </source>
</evidence>
<comment type="function">
    <text evidence="10">ATP-dependent RNA helicase which is a subunit of the eIF4F complex involved in cap recognition and is required for mRNA binding to ribosome. In the current model of translation initiation, eIF4A unwinds RNA secondary structures in the 5'-UTR of mRNAs which is necessary to allow efficient binding of the small ribosomal subunit, and subsequent scanning for the initiator codon.</text>
</comment>
<feature type="compositionally biased region" description="Polar residues" evidence="14">
    <location>
        <begin position="1"/>
        <end position="11"/>
    </location>
</feature>
<evidence type="ECO:0000256" key="8">
    <source>
        <dbReference type="ARBA" id="ARBA00024352"/>
    </source>
</evidence>
<feature type="compositionally biased region" description="Gly residues" evidence="14">
    <location>
        <begin position="769"/>
        <end position="779"/>
    </location>
</feature>
<dbReference type="PROSITE" id="PS00039">
    <property type="entry name" value="DEAD_ATP_HELICASE"/>
    <property type="match status" value="1"/>
</dbReference>
<dbReference type="InterPro" id="IPR027417">
    <property type="entry name" value="P-loop_NTPase"/>
</dbReference>
<feature type="region of interest" description="Disordered" evidence="14">
    <location>
        <begin position="751"/>
        <end position="831"/>
    </location>
</feature>
<dbReference type="VEuPathDB" id="TriTrypDB:BSAL_22220"/>
<evidence type="ECO:0000256" key="10">
    <source>
        <dbReference type="ARBA" id="ARBA00024769"/>
    </source>
</evidence>
<comment type="subunit">
    <text evidence="11">eIF4F is a multi-subunit complex, the composition of which varies with external and internal environmental conditions. It is composed of at least EIF4A, EIF4E and EIF4G.</text>
</comment>
<dbReference type="PROSITE" id="PS51192">
    <property type="entry name" value="HELICASE_ATP_BIND_1"/>
    <property type="match status" value="1"/>
</dbReference>
<dbReference type="EMBL" id="CYKH01001751">
    <property type="protein sequence ID" value="CUG89592.1"/>
    <property type="molecule type" value="Genomic_DNA"/>
</dbReference>
<evidence type="ECO:0000256" key="11">
    <source>
        <dbReference type="ARBA" id="ARBA00025917"/>
    </source>
</evidence>
<evidence type="ECO:0000256" key="3">
    <source>
        <dbReference type="ARBA" id="ARBA00022741"/>
    </source>
</evidence>
<feature type="compositionally biased region" description="Gly residues" evidence="14">
    <location>
        <begin position="142"/>
        <end position="151"/>
    </location>
</feature>
<comment type="similarity">
    <text evidence="8">Belongs to the DEAD box helicase family. eIF4A subfamily.</text>
</comment>
<evidence type="ECO:0000313" key="18">
    <source>
        <dbReference type="EMBL" id="CUG89592.1"/>
    </source>
</evidence>
<evidence type="ECO:0000259" key="16">
    <source>
        <dbReference type="PROSITE" id="PS51194"/>
    </source>
</evidence>
<dbReference type="EC" id="3.6.4.13" evidence="1"/>
<dbReference type="Pfam" id="PF00271">
    <property type="entry name" value="Helicase_C"/>
    <property type="match status" value="1"/>
</dbReference>
<dbReference type="InterPro" id="IPR014001">
    <property type="entry name" value="Helicase_ATP-bd"/>
</dbReference>
<dbReference type="PROSITE" id="PS51194">
    <property type="entry name" value="HELICASE_CTER"/>
    <property type="match status" value="1"/>
</dbReference>
<feature type="compositionally biased region" description="Basic and acidic residues" evidence="14">
    <location>
        <begin position="266"/>
        <end position="293"/>
    </location>
</feature>
<dbReference type="GO" id="GO:0016787">
    <property type="term" value="F:hydrolase activity"/>
    <property type="evidence" value="ECO:0007669"/>
    <property type="project" value="UniProtKB-KW"/>
</dbReference>
<feature type="domain" description="Helicase ATP-binding" evidence="15">
    <location>
        <begin position="398"/>
        <end position="577"/>
    </location>
</feature>
<dbReference type="Gene3D" id="3.40.50.300">
    <property type="entry name" value="P-loop containing nucleotide triphosphate hydrolases"/>
    <property type="match status" value="2"/>
</dbReference>
<feature type="region of interest" description="Disordered" evidence="14">
    <location>
        <begin position="1"/>
        <end position="315"/>
    </location>
</feature>
<accession>A0A0S4JDN6</accession>
<keyword evidence="6" id="KW-0067">ATP-binding</keyword>
<gene>
    <name evidence="18" type="ORF">BSAL_22220</name>
</gene>
<dbReference type="InterPro" id="IPR001650">
    <property type="entry name" value="Helicase_C-like"/>
</dbReference>
<evidence type="ECO:0000256" key="7">
    <source>
        <dbReference type="ARBA" id="ARBA00022917"/>
    </source>
</evidence>
<feature type="compositionally biased region" description="Basic and acidic residues" evidence="14">
    <location>
        <begin position="782"/>
        <end position="797"/>
    </location>
</feature>
<evidence type="ECO:0000256" key="2">
    <source>
        <dbReference type="ARBA" id="ARBA00022540"/>
    </source>
</evidence>
<dbReference type="InterPro" id="IPR000629">
    <property type="entry name" value="RNA-helicase_DEAD-box_CS"/>
</dbReference>
<evidence type="ECO:0000256" key="12">
    <source>
        <dbReference type="ARBA" id="ARBA00030297"/>
    </source>
</evidence>
<evidence type="ECO:0000256" key="14">
    <source>
        <dbReference type="SAM" id="MobiDB-lite"/>
    </source>
</evidence>
<keyword evidence="7" id="KW-0648">Protein biosynthesis</keyword>
<keyword evidence="3" id="KW-0547">Nucleotide-binding</keyword>
<proteinExistence type="inferred from homology"/>
<feature type="short sequence motif" description="Q motif" evidence="13">
    <location>
        <begin position="367"/>
        <end position="395"/>
    </location>
</feature>
<feature type="domain" description="DEAD-box RNA helicase Q" evidence="17">
    <location>
        <begin position="367"/>
        <end position="395"/>
    </location>
</feature>
<dbReference type="PANTHER" id="PTHR47958">
    <property type="entry name" value="ATP-DEPENDENT RNA HELICASE DBP3"/>
    <property type="match status" value="1"/>
</dbReference>
<dbReference type="OMA" id="NWNDNGN"/>
<dbReference type="GO" id="GO:0003724">
    <property type="term" value="F:RNA helicase activity"/>
    <property type="evidence" value="ECO:0007669"/>
    <property type="project" value="UniProtKB-EC"/>
</dbReference>
<evidence type="ECO:0000256" key="1">
    <source>
        <dbReference type="ARBA" id="ARBA00012552"/>
    </source>
</evidence>
<dbReference type="CDD" id="cd18787">
    <property type="entry name" value="SF2_C_DEAD"/>
    <property type="match status" value="1"/>
</dbReference>
<evidence type="ECO:0000256" key="5">
    <source>
        <dbReference type="ARBA" id="ARBA00022806"/>
    </source>
</evidence>
<dbReference type="FunFam" id="3.40.50.300:FF:000008">
    <property type="entry name" value="ATP-dependent RNA helicase RhlB"/>
    <property type="match status" value="1"/>
</dbReference>
<dbReference type="GO" id="GO:0005524">
    <property type="term" value="F:ATP binding"/>
    <property type="evidence" value="ECO:0007669"/>
    <property type="project" value="UniProtKB-KW"/>
</dbReference>
<evidence type="ECO:0000313" key="19">
    <source>
        <dbReference type="Proteomes" id="UP000051952"/>
    </source>
</evidence>
<evidence type="ECO:0000256" key="9">
    <source>
        <dbReference type="ARBA" id="ARBA00024417"/>
    </source>
</evidence>
<feature type="compositionally biased region" description="Basic and acidic residues" evidence="14">
    <location>
        <begin position="12"/>
        <end position="47"/>
    </location>
</feature>
<reference evidence="19" key="1">
    <citation type="submission" date="2015-09" db="EMBL/GenBank/DDBJ databases">
        <authorList>
            <consortium name="Pathogen Informatics"/>
        </authorList>
    </citation>
    <scope>NUCLEOTIDE SEQUENCE [LARGE SCALE GENOMIC DNA]</scope>
    <source>
        <strain evidence="19">Lake Konstanz</strain>
    </source>
</reference>
<evidence type="ECO:0000256" key="6">
    <source>
        <dbReference type="ARBA" id="ARBA00022840"/>
    </source>
</evidence>
<protein>
    <recommendedName>
        <fullName evidence="9">Probable eukaryotic initiation factor 4A</fullName>
        <ecNumber evidence="1">3.6.4.13</ecNumber>
    </recommendedName>
    <alternativeName>
        <fullName evidence="12">ATP-dependent RNA helicase eIF4A</fullName>
    </alternativeName>
</protein>
<evidence type="ECO:0000259" key="15">
    <source>
        <dbReference type="PROSITE" id="PS51192"/>
    </source>
</evidence>
<dbReference type="GO" id="GO:0003743">
    <property type="term" value="F:translation initiation factor activity"/>
    <property type="evidence" value="ECO:0007669"/>
    <property type="project" value="UniProtKB-KW"/>
</dbReference>
<dbReference type="PROSITE" id="PS51195">
    <property type="entry name" value="Q_MOTIF"/>
    <property type="match status" value="1"/>
</dbReference>
<keyword evidence="19" id="KW-1185">Reference proteome</keyword>
<dbReference type="InterPro" id="IPR011545">
    <property type="entry name" value="DEAD/DEAH_box_helicase_dom"/>
</dbReference>
<dbReference type="SMART" id="SM00490">
    <property type="entry name" value="HELICc"/>
    <property type="match status" value="1"/>
</dbReference>
<keyword evidence="5 18" id="KW-0347">Helicase</keyword>
<name>A0A0S4JDN6_BODSA</name>
<dbReference type="SMART" id="SM00487">
    <property type="entry name" value="DEXDc"/>
    <property type="match status" value="1"/>
</dbReference>
<dbReference type="GO" id="GO:0003676">
    <property type="term" value="F:nucleic acid binding"/>
    <property type="evidence" value="ECO:0007669"/>
    <property type="project" value="InterPro"/>
</dbReference>
<organism evidence="18 19">
    <name type="scientific">Bodo saltans</name>
    <name type="common">Flagellated protozoan</name>
    <dbReference type="NCBI Taxonomy" id="75058"/>
    <lineage>
        <taxon>Eukaryota</taxon>
        <taxon>Discoba</taxon>
        <taxon>Euglenozoa</taxon>
        <taxon>Kinetoplastea</taxon>
        <taxon>Metakinetoplastina</taxon>
        <taxon>Eubodonida</taxon>
        <taxon>Bodonidae</taxon>
        <taxon>Bodo</taxon>
    </lineage>
</organism>
<dbReference type="Pfam" id="PF00270">
    <property type="entry name" value="DEAD"/>
    <property type="match status" value="1"/>
</dbReference>
<feature type="compositionally biased region" description="Gly residues" evidence="14">
    <location>
        <begin position="249"/>
        <end position="258"/>
    </location>
</feature>
<feature type="compositionally biased region" description="Gly residues" evidence="14">
    <location>
        <begin position="48"/>
        <end position="63"/>
    </location>
</feature>
<evidence type="ECO:0000259" key="17">
    <source>
        <dbReference type="PROSITE" id="PS51195"/>
    </source>
</evidence>
<feature type="compositionally biased region" description="Basic and acidic residues" evidence="14">
    <location>
        <begin position="120"/>
        <end position="138"/>
    </location>
</feature>
<dbReference type="InterPro" id="IPR014014">
    <property type="entry name" value="RNA_helicase_DEAD_Q_motif"/>
</dbReference>
<feature type="compositionally biased region" description="Basic and acidic residues" evidence="14">
    <location>
        <begin position="152"/>
        <end position="237"/>
    </location>
</feature>
<dbReference type="OrthoDB" id="196131at2759"/>
<dbReference type="SUPFAM" id="SSF52540">
    <property type="entry name" value="P-loop containing nucleoside triphosphate hydrolases"/>
    <property type="match status" value="1"/>
</dbReference>